<evidence type="ECO:0000313" key="13">
    <source>
        <dbReference type="Proteomes" id="UP000593591"/>
    </source>
</evidence>
<evidence type="ECO:0000256" key="1">
    <source>
        <dbReference type="ARBA" id="ARBA00005641"/>
    </source>
</evidence>
<keyword evidence="6" id="KW-0624">Polysaccharide degradation</keyword>
<evidence type="ECO:0000256" key="4">
    <source>
        <dbReference type="ARBA" id="ARBA00023277"/>
    </source>
</evidence>
<evidence type="ECO:0000256" key="6">
    <source>
        <dbReference type="ARBA" id="ARBA00023326"/>
    </source>
</evidence>
<dbReference type="AlphaFoldDB" id="A0A840SE32"/>
<dbReference type="EC" id="3.2.1.4" evidence="10"/>
<dbReference type="EMBL" id="JACHFR010000002">
    <property type="protein sequence ID" value="MBB5219134.1"/>
    <property type="molecule type" value="Genomic_DNA"/>
</dbReference>
<dbReference type="GO" id="GO:0008810">
    <property type="term" value="F:cellulase activity"/>
    <property type="evidence" value="ECO:0007669"/>
    <property type="project" value="UniProtKB-EC"/>
</dbReference>
<keyword evidence="4" id="KW-0119">Carbohydrate metabolism</keyword>
<evidence type="ECO:0000256" key="5">
    <source>
        <dbReference type="ARBA" id="ARBA00023295"/>
    </source>
</evidence>
<reference evidence="11 13" key="1">
    <citation type="submission" date="2018-08" db="EMBL/GenBank/DDBJ databases">
        <title>The first complete genome of Treponema rectale (CHPAT), a commensal spirochete of the bovine rectum.</title>
        <authorList>
            <person name="Staton G.J."/>
            <person name="Clegg S.R."/>
            <person name="Carter S.D."/>
            <person name="Radford A.D."/>
            <person name="Darby A."/>
            <person name="Hall N."/>
            <person name="Birtles R.J."/>
            <person name="Evans N.J."/>
        </authorList>
    </citation>
    <scope>NUCLEOTIDE SEQUENCE [LARGE SCALE GENOMIC DNA]</scope>
    <source>
        <strain evidence="11 13">CHPA</strain>
    </source>
</reference>
<dbReference type="GO" id="GO:0005576">
    <property type="term" value="C:extracellular region"/>
    <property type="evidence" value="ECO:0007669"/>
    <property type="project" value="TreeGrafter"/>
</dbReference>
<keyword evidence="2 7" id="KW-0378">Hydrolase</keyword>
<name>A0A840SE32_9SPIR</name>
<dbReference type="InterPro" id="IPR018087">
    <property type="entry name" value="Glyco_hydro_5_CS"/>
</dbReference>
<dbReference type="InterPro" id="IPR017853">
    <property type="entry name" value="GH"/>
</dbReference>
<dbReference type="InterPro" id="IPR050386">
    <property type="entry name" value="Glycosyl_hydrolase_5"/>
</dbReference>
<dbReference type="KEGG" id="trc:DYE49_11120"/>
<dbReference type="Proteomes" id="UP000578697">
    <property type="component" value="Unassembled WGS sequence"/>
</dbReference>
<evidence type="ECO:0000256" key="2">
    <source>
        <dbReference type="ARBA" id="ARBA00022801"/>
    </source>
</evidence>
<evidence type="ECO:0000256" key="7">
    <source>
        <dbReference type="RuleBase" id="RU361153"/>
    </source>
</evidence>
<evidence type="ECO:0000256" key="3">
    <source>
        <dbReference type="ARBA" id="ARBA00023001"/>
    </source>
</evidence>
<reference evidence="10 12" key="2">
    <citation type="submission" date="2020-08" db="EMBL/GenBank/DDBJ databases">
        <title>Genomic Encyclopedia of Type Strains, Phase IV (KMG-IV): sequencing the most valuable type-strain genomes for metagenomic binning, comparative biology and taxonomic classification.</title>
        <authorList>
            <person name="Goeker M."/>
        </authorList>
    </citation>
    <scope>NUCLEOTIDE SEQUENCE [LARGE SCALE GENOMIC DNA]</scope>
    <source>
        <strain evidence="10 12">DSM 103679</strain>
    </source>
</reference>
<dbReference type="PANTHER" id="PTHR31297">
    <property type="entry name" value="GLUCAN ENDO-1,6-BETA-GLUCOSIDASE B"/>
    <property type="match status" value="1"/>
</dbReference>
<dbReference type="SUPFAM" id="SSF51445">
    <property type="entry name" value="(Trans)glycosidases"/>
    <property type="match status" value="1"/>
</dbReference>
<dbReference type="Gene3D" id="3.20.20.80">
    <property type="entry name" value="Glycosidases"/>
    <property type="match status" value="1"/>
</dbReference>
<evidence type="ECO:0000313" key="12">
    <source>
        <dbReference type="Proteomes" id="UP000578697"/>
    </source>
</evidence>
<organism evidence="10 12">
    <name type="scientific">Treponema rectale</name>
    <dbReference type="NCBI Taxonomy" id="744512"/>
    <lineage>
        <taxon>Bacteria</taxon>
        <taxon>Pseudomonadati</taxon>
        <taxon>Spirochaetota</taxon>
        <taxon>Spirochaetia</taxon>
        <taxon>Spirochaetales</taxon>
        <taxon>Treponemataceae</taxon>
        <taxon>Treponema</taxon>
    </lineage>
</organism>
<keyword evidence="8" id="KW-0732">Signal</keyword>
<dbReference type="RefSeq" id="WP_184652559.1">
    <property type="nucleotide sequence ID" value="NZ_JACHFR010000002.1"/>
</dbReference>
<keyword evidence="5 7" id="KW-0326">Glycosidase</keyword>
<comment type="similarity">
    <text evidence="1 7">Belongs to the glycosyl hydrolase 5 (cellulase A) family.</text>
</comment>
<dbReference type="PROSITE" id="PS00659">
    <property type="entry name" value="GLYCOSYL_HYDROL_F5"/>
    <property type="match status" value="1"/>
</dbReference>
<sequence length="385" mass="43998">MKKILTAAFILICAASMLNAKSKNKQFSQITAAELVKEMKTGWNLGNTLDANGCTGLASQESWGQPLTDKKMIDGIAEAGFKTIRIPVSWSNHITGKNHKIDKAWMNRVKQIVDWAIEDELYVIINIHHDNYTSPSGIGYGDGFYPNMVSWNESMLFIKDVWTQISKTFNNEYDEHLIFELLNEPRLREHEHEWWMSDSCNDCKYGAQTLNRLNQVALDAIRKSGGNNSLRFVMVSGLAAAPHSVLDSNIFKMPQDTESGRLLLSVHMYTPYAFAMQTPGETVLTESHKKEVNATFEQLNEKFISNGIPVVIGEYGATNKNNTQERIKWFTNFISESKKYGMCCCLWDNGDWNAANTYEEKFGFYNRKEQSWYFEEIIDAIMNCF</sequence>
<dbReference type="GO" id="GO:0009986">
    <property type="term" value="C:cell surface"/>
    <property type="evidence" value="ECO:0007669"/>
    <property type="project" value="TreeGrafter"/>
</dbReference>
<dbReference type="Pfam" id="PF00150">
    <property type="entry name" value="Cellulase"/>
    <property type="match status" value="1"/>
</dbReference>
<evidence type="ECO:0000256" key="8">
    <source>
        <dbReference type="SAM" id="SignalP"/>
    </source>
</evidence>
<gene>
    <name evidence="11" type="ORF">DYE49_11120</name>
    <name evidence="10" type="ORF">HNP77_001503</name>
</gene>
<dbReference type="GO" id="GO:0030245">
    <property type="term" value="P:cellulose catabolic process"/>
    <property type="evidence" value="ECO:0007669"/>
    <property type="project" value="UniProtKB-KW"/>
</dbReference>
<dbReference type="Proteomes" id="UP000593591">
    <property type="component" value="Chromosome"/>
</dbReference>
<keyword evidence="12" id="KW-1185">Reference proteome</keyword>
<protein>
    <submittedName>
        <fullName evidence="10">Endoglucanase</fullName>
        <ecNumber evidence="10">3.2.1.4</ecNumber>
    </submittedName>
    <submittedName>
        <fullName evidence="11">Glycoside hydrolase family 5 protein</fullName>
    </submittedName>
</protein>
<dbReference type="GO" id="GO:0008422">
    <property type="term" value="F:beta-glucosidase activity"/>
    <property type="evidence" value="ECO:0007669"/>
    <property type="project" value="TreeGrafter"/>
</dbReference>
<evidence type="ECO:0000313" key="10">
    <source>
        <dbReference type="EMBL" id="MBB5219134.1"/>
    </source>
</evidence>
<evidence type="ECO:0000313" key="11">
    <source>
        <dbReference type="EMBL" id="QOS40966.1"/>
    </source>
</evidence>
<dbReference type="InterPro" id="IPR001547">
    <property type="entry name" value="Glyco_hydro_5"/>
</dbReference>
<keyword evidence="3" id="KW-0136">Cellulose degradation</keyword>
<proteinExistence type="inferred from homology"/>
<feature type="chain" id="PRO_5033643946" evidence="8">
    <location>
        <begin position="21"/>
        <end position="385"/>
    </location>
</feature>
<feature type="domain" description="Glycoside hydrolase family 5" evidence="9">
    <location>
        <begin position="58"/>
        <end position="351"/>
    </location>
</feature>
<feature type="signal peptide" evidence="8">
    <location>
        <begin position="1"/>
        <end position="20"/>
    </location>
</feature>
<dbReference type="EMBL" id="CP031517">
    <property type="protein sequence ID" value="QOS40966.1"/>
    <property type="molecule type" value="Genomic_DNA"/>
</dbReference>
<dbReference type="PANTHER" id="PTHR31297:SF41">
    <property type="entry name" value="ENDOGLUCANASE, PUTATIVE (AFU_ORTHOLOGUE AFUA_5G01830)-RELATED"/>
    <property type="match status" value="1"/>
</dbReference>
<evidence type="ECO:0000259" key="9">
    <source>
        <dbReference type="Pfam" id="PF00150"/>
    </source>
</evidence>
<accession>A0A840SE32</accession>